<dbReference type="KEGG" id="ppec:H9W90_01450"/>
<evidence type="ECO:0000256" key="2">
    <source>
        <dbReference type="SAM" id="MobiDB-lite"/>
    </source>
</evidence>
<keyword evidence="4" id="KW-1185">Reference proteome</keyword>
<dbReference type="AlphaFoldDB" id="A0A7G9LB14"/>
<keyword evidence="1" id="KW-0175">Coiled coil</keyword>
<feature type="compositionally biased region" description="Basic residues" evidence="2">
    <location>
        <begin position="175"/>
        <end position="192"/>
    </location>
</feature>
<evidence type="ECO:0000313" key="3">
    <source>
        <dbReference type="EMBL" id="QNM85813.1"/>
    </source>
</evidence>
<dbReference type="EMBL" id="CP060695">
    <property type="protein sequence ID" value="QNM85813.1"/>
    <property type="molecule type" value="Genomic_DNA"/>
</dbReference>
<dbReference type="RefSeq" id="WP_187482714.1">
    <property type="nucleotide sequence ID" value="NZ_CP060695.1"/>
</dbReference>
<feature type="region of interest" description="Disordered" evidence="2">
    <location>
        <begin position="171"/>
        <end position="192"/>
    </location>
</feature>
<evidence type="ECO:0000256" key="1">
    <source>
        <dbReference type="SAM" id="Coils"/>
    </source>
</evidence>
<feature type="coiled-coil region" evidence="1">
    <location>
        <begin position="108"/>
        <end position="159"/>
    </location>
</feature>
<accession>A0A7G9LB14</accession>
<proteinExistence type="predicted"/>
<evidence type="ECO:0008006" key="5">
    <source>
        <dbReference type="Google" id="ProtNLM"/>
    </source>
</evidence>
<gene>
    <name evidence="3" type="ORF">H9W90_01450</name>
</gene>
<sequence>MATKKSKKDNKLGKAKAIVKKINNDLIDASFNAIETTVKTGEKWQKLTAKLVKKAEPLTKQQINMVVETAESIKGQLENGTERLKTLVGYDPKMLENAKKMVSEHPLVEKAEEMKDKIEKEVSNNKLVKKAEKMSSKLKKNITNTIEDVKEKIEDYTEDVIDDVKGKVNKATGTKSKKAPAKKTTTKKTAPKKKAVTKKVEVEVEKVVVVKTDVKDDLKVIKGIGPVLETSLNDLGVTAYDQIAKMTLKNMNQLLTDAGINAKIYDLSGWKAQAKLALKGDMEAVKNWEKK</sequence>
<dbReference type="Proteomes" id="UP000515808">
    <property type="component" value="Chromosome"/>
</dbReference>
<organism evidence="3 4">
    <name type="scientific">Polaribacter pectinis</name>
    <dbReference type="NCBI Taxonomy" id="2738844"/>
    <lineage>
        <taxon>Bacteria</taxon>
        <taxon>Pseudomonadati</taxon>
        <taxon>Bacteroidota</taxon>
        <taxon>Flavobacteriia</taxon>
        <taxon>Flavobacteriales</taxon>
        <taxon>Flavobacteriaceae</taxon>
    </lineage>
</organism>
<protein>
    <recommendedName>
        <fullName evidence="5">DUF4332 domain-containing protein</fullName>
    </recommendedName>
</protein>
<name>A0A7G9LB14_9FLAO</name>
<reference evidence="3 4" key="1">
    <citation type="submission" date="2020-08" db="EMBL/GenBank/DDBJ databases">
        <title>Polaribacter sp. L12M9 isolated from gut of the Korean scallop.</title>
        <authorList>
            <person name="Jeong Y.S."/>
        </authorList>
    </citation>
    <scope>NUCLEOTIDE SEQUENCE [LARGE SCALE GENOMIC DNA]</scope>
    <source>
        <strain evidence="3 4">L12M9</strain>
    </source>
</reference>
<evidence type="ECO:0000313" key="4">
    <source>
        <dbReference type="Proteomes" id="UP000515808"/>
    </source>
</evidence>